<gene>
    <name evidence="9" type="ORF">BKA15_006921</name>
</gene>
<evidence type="ECO:0000256" key="6">
    <source>
        <dbReference type="ARBA" id="ARBA00023002"/>
    </source>
</evidence>
<dbReference type="InterPro" id="IPR051820">
    <property type="entry name" value="FAD-binding_MO"/>
</dbReference>
<proteinExistence type="inferred from homology"/>
<keyword evidence="6" id="KW-0560">Oxidoreductase</keyword>
<reference evidence="9 10" key="1">
    <citation type="submission" date="2020-07" db="EMBL/GenBank/DDBJ databases">
        <title>Sequencing the genomes of 1000 actinobacteria strains.</title>
        <authorList>
            <person name="Klenk H.-P."/>
        </authorList>
    </citation>
    <scope>NUCLEOTIDE SEQUENCE [LARGE SCALE GENOMIC DNA]</scope>
    <source>
        <strain evidence="9 10">DSM 22083</strain>
    </source>
</reference>
<evidence type="ECO:0000313" key="9">
    <source>
        <dbReference type="EMBL" id="NYE75592.1"/>
    </source>
</evidence>
<comment type="cofactor">
    <cofactor evidence="1">
        <name>FAD</name>
        <dbReference type="ChEBI" id="CHEBI:57692"/>
    </cofactor>
</comment>
<sequence>MERFDVIIVGAGISGIGAACQLRRRRPGRTFAVLESRDRIGGTWDLFRYPGVRSDSDMFTLGYAFRPWRGPRAIADGASIRNYVEDTARAFGVDREIRFGHRVRAADWDDTAAQWTVTVEHGGELRTLSCRWLALCAGYYDFEAGHRPDFPGEQEFRGRIVHPQQWPADLDHDGKRVIVIGSGATAMTLVPALARTAAKVIMVQRTPSYVVSQPRDDPFAERLPGWLPSRLRPWLVRWRNLLLTQASYELSRRRPEEMKARLRRGLRHALPEPYDLDTHFTPPYQPWDQRLCVVPDGDLFHAINEGRVEVVTGRIDTFTPTGLRLRSGRELDAELIITATGLTVRIAGGIRLSVDGVPVDPGRTVTYRGVMLCGVPNLSLVIGYVNASWTLRADLVSGYLVRLLRLMDRRGFDRVVPEPPKGDLGDRPLLDLRSGYIARAAAALPKQGKRSPWLIHQNYLRELWPLRFRPLRFRPLRDGILQFRRRAAPDHGRSPVDHDRAANGSRTNSPTGARGSP</sequence>
<keyword evidence="4" id="KW-0274">FAD</keyword>
<accession>A0A7Y9IF66</accession>
<dbReference type="Pfam" id="PF13450">
    <property type="entry name" value="NAD_binding_8"/>
    <property type="match status" value="1"/>
</dbReference>
<dbReference type="PANTHER" id="PTHR43872:SF1">
    <property type="entry name" value="MONOOXYGENASE, PUTATIVE (AFU_ORTHOLOGUE AFUA_8G02570)-RELATED"/>
    <property type="match status" value="1"/>
</dbReference>
<protein>
    <submittedName>
        <fullName evidence="9">Cation diffusion facilitator CzcD-associated flavoprotein CzcO</fullName>
    </submittedName>
</protein>
<dbReference type="Proteomes" id="UP000569914">
    <property type="component" value="Unassembled WGS sequence"/>
</dbReference>
<evidence type="ECO:0000256" key="8">
    <source>
        <dbReference type="SAM" id="MobiDB-lite"/>
    </source>
</evidence>
<feature type="compositionally biased region" description="Basic and acidic residues" evidence="8">
    <location>
        <begin position="487"/>
        <end position="501"/>
    </location>
</feature>
<dbReference type="InterPro" id="IPR020946">
    <property type="entry name" value="Flavin_mOase-like"/>
</dbReference>
<dbReference type="EMBL" id="JACCBU010000001">
    <property type="protein sequence ID" value="NYE75592.1"/>
    <property type="molecule type" value="Genomic_DNA"/>
</dbReference>
<name>A0A7Y9IF66_9ACTN</name>
<dbReference type="PRINTS" id="PR00411">
    <property type="entry name" value="PNDRDTASEI"/>
</dbReference>
<dbReference type="RefSeq" id="WP_179758071.1">
    <property type="nucleotide sequence ID" value="NZ_JACCBU010000001.1"/>
</dbReference>
<dbReference type="SUPFAM" id="SSF51905">
    <property type="entry name" value="FAD/NAD(P)-binding domain"/>
    <property type="match status" value="1"/>
</dbReference>
<evidence type="ECO:0000256" key="5">
    <source>
        <dbReference type="ARBA" id="ARBA00022857"/>
    </source>
</evidence>
<comment type="similarity">
    <text evidence="2">Belongs to the FAD-binding monooxygenase family.</text>
</comment>
<evidence type="ECO:0000256" key="4">
    <source>
        <dbReference type="ARBA" id="ARBA00022827"/>
    </source>
</evidence>
<keyword evidence="7" id="KW-0503">Monooxygenase</keyword>
<dbReference type="PROSITE" id="PS51257">
    <property type="entry name" value="PROKAR_LIPOPROTEIN"/>
    <property type="match status" value="1"/>
</dbReference>
<evidence type="ECO:0000313" key="10">
    <source>
        <dbReference type="Proteomes" id="UP000569914"/>
    </source>
</evidence>
<comment type="caution">
    <text evidence="9">The sequence shown here is derived from an EMBL/GenBank/DDBJ whole genome shotgun (WGS) entry which is preliminary data.</text>
</comment>
<evidence type="ECO:0000256" key="1">
    <source>
        <dbReference type="ARBA" id="ARBA00001974"/>
    </source>
</evidence>
<dbReference type="Pfam" id="PF00743">
    <property type="entry name" value="FMO-like"/>
    <property type="match status" value="1"/>
</dbReference>
<dbReference type="AlphaFoldDB" id="A0A7Y9IF66"/>
<evidence type="ECO:0000256" key="3">
    <source>
        <dbReference type="ARBA" id="ARBA00022630"/>
    </source>
</evidence>
<evidence type="ECO:0000256" key="7">
    <source>
        <dbReference type="ARBA" id="ARBA00023033"/>
    </source>
</evidence>
<keyword evidence="3" id="KW-0285">Flavoprotein</keyword>
<keyword evidence="5" id="KW-0521">NADP</keyword>
<dbReference type="PANTHER" id="PTHR43872">
    <property type="entry name" value="MONOOXYGENASE, PUTATIVE (AFU_ORTHOLOGUE AFUA_8G02570)-RELATED"/>
    <property type="match status" value="1"/>
</dbReference>
<evidence type="ECO:0000256" key="2">
    <source>
        <dbReference type="ARBA" id="ARBA00010139"/>
    </source>
</evidence>
<dbReference type="GO" id="GO:0050660">
    <property type="term" value="F:flavin adenine dinucleotide binding"/>
    <property type="evidence" value="ECO:0007669"/>
    <property type="project" value="InterPro"/>
</dbReference>
<dbReference type="GO" id="GO:0004499">
    <property type="term" value="F:N,N-dimethylaniline monooxygenase activity"/>
    <property type="evidence" value="ECO:0007669"/>
    <property type="project" value="InterPro"/>
</dbReference>
<dbReference type="FunFam" id="3.50.50.60:FF:000228">
    <property type="entry name" value="FAD-containing monooxygenase EthA"/>
    <property type="match status" value="1"/>
</dbReference>
<feature type="region of interest" description="Disordered" evidence="8">
    <location>
        <begin position="487"/>
        <end position="517"/>
    </location>
</feature>
<dbReference type="InterPro" id="IPR036188">
    <property type="entry name" value="FAD/NAD-bd_sf"/>
</dbReference>
<dbReference type="GO" id="GO:0050661">
    <property type="term" value="F:NADP binding"/>
    <property type="evidence" value="ECO:0007669"/>
    <property type="project" value="InterPro"/>
</dbReference>
<keyword evidence="10" id="KW-1185">Reference proteome</keyword>
<organism evidence="9 10">
    <name type="scientific">Microlunatus parietis</name>
    <dbReference type="NCBI Taxonomy" id="682979"/>
    <lineage>
        <taxon>Bacteria</taxon>
        <taxon>Bacillati</taxon>
        <taxon>Actinomycetota</taxon>
        <taxon>Actinomycetes</taxon>
        <taxon>Propionibacteriales</taxon>
        <taxon>Propionibacteriaceae</taxon>
        <taxon>Microlunatus</taxon>
    </lineage>
</organism>
<dbReference type="Gene3D" id="3.50.50.60">
    <property type="entry name" value="FAD/NAD(P)-binding domain"/>
    <property type="match status" value="1"/>
</dbReference>